<sequence length="243" mass="25156">MTWSSRLKLVVGLVVVLAIVGACTVVFTQRQNSARSASATITAQEYSVGAVYAGTVVDQAVTVGDSVTTGQRLFTVRSPQLLRDLEAGVIRPTDLDQVDTTAGTYAVVSAVDGVVASVAAPVGDFVTSGAEIAQVDKTGSMGVTAQFTLTARDYGRIAKGSAVDIQLPNDTTVEGTVDAIEVETVDGRAASTITIASPNLVSEQIGGLYRPGTPVVATLALRDDGPFAGVADSFRDFLRRMGL</sequence>
<dbReference type="EMBL" id="JAFLHG010000003">
    <property type="protein sequence ID" value="MBT8797185.1"/>
    <property type="molecule type" value="Genomic_DNA"/>
</dbReference>
<dbReference type="RefSeq" id="WP_215486448.1">
    <property type="nucleotide sequence ID" value="NZ_BAAAPJ010000003.1"/>
</dbReference>
<accession>A0ABS5XRN5</accession>
<comment type="caution">
    <text evidence="2">The sequence shown here is derived from an EMBL/GenBank/DDBJ whole genome shotgun (WGS) entry which is preliminary data.</text>
</comment>
<dbReference type="Gene3D" id="2.40.50.100">
    <property type="match status" value="1"/>
</dbReference>
<dbReference type="Proteomes" id="UP000740605">
    <property type="component" value="Unassembled WGS sequence"/>
</dbReference>
<protein>
    <submittedName>
        <fullName evidence="2">HlyD family efflux transporter periplasmic adaptor subunit</fullName>
    </submittedName>
</protein>
<dbReference type="SUPFAM" id="SSF51230">
    <property type="entry name" value="Single hybrid motif"/>
    <property type="match status" value="1"/>
</dbReference>
<evidence type="ECO:0000256" key="1">
    <source>
        <dbReference type="ARBA" id="ARBA00022448"/>
    </source>
</evidence>
<organism evidence="2 3">
    <name type="scientific">Microbacterium flavum</name>
    <dbReference type="NCBI Taxonomy" id="415216"/>
    <lineage>
        <taxon>Bacteria</taxon>
        <taxon>Bacillati</taxon>
        <taxon>Actinomycetota</taxon>
        <taxon>Actinomycetes</taxon>
        <taxon>Micrococcales</taxon>
        <taxon>Microbacteriaceae</taxon>
        <taxon>Microbacterium</taxon>
    </lineage>
</organism>
<dbReference type="PANTHER" id="PTHR30097:SF4">
    <property type="entry name" value="SLR6042 PROTEIN"/>
    <property type="match status" value="1"/>
</dbReference>
<keyword evidence="1" id="KW-0813">Transport</keyword>
<dbReference type="InterPro" id="IPR051909">
    <property type="entry name" value="MFP_Cation_Efflux"/>
</dbReference>
<dbReference type="PROSITE" id="PS51257">
    <property type="entry name" value="PROKAR_LIPOPROTEIN"/>
    <property type="match status" value="1"/>
</dbReference>
<dbReference type="InterPro" id="IPR011053">
    <property type="entry name" value="Single_hybrid_motif"/>
</dbReference>
<name>A0ABS5XRN5_9MICO</name>
<keyword evidence="3" id="KW-1185">Reference proteome</keyword>
<proteinExistence type="predicted"/>
<gene>
    <name evidence="2" type="ORF">J0P97_03735</name>
</gene>
<evidence type="ECO:0000313" key="2">
    <source>
        <dbReference type="EMBL" id="MBT8797185.1"/>
    </source>
</evidence>
<dbReference type="PANTHER" id="PTHR30097">
    <property type="entry name" value="CATION EFFLUX SYSTEM PROTEIN CUSB"/>
    <property type="match status" value="1"/>
</dbReference>
<evidence type="ECO:0000313" key="3">
    <source>
        <dbReference type="Proteomes" id="UP000740605"/>
    </source>
</evidence>
<reference evidence="2 3" key="1">
    <citation type="submission" date="2021-03" db="EMBL/GenBank/DDBJ databases">
        <title>Microbacterium pauli sp. nov., isolated from microfiltered milk.</title>
        <authorList>
            <person name="Bellassi P."/>
            <person name="Fontana A."/>
            <person name="Callegari M.L."/>
            <person name="Lorenzo M."/>
            <person name="Cappa F."/>
        </authorList>
    </citation>
    <scope>NUCLEOTIDE SEQUENCE [LARGE SCALE GENOMIC DNA]</scope>
    <source>
        <strain evidence="2 3">DSM 18909</strain>
    </source>
</reference>